<dbReference type="EMBL" id="ML986596">
    <property type="protein sequence ID" value="KAF2266741.1"/>
    <property type="molecule type" value="Genomic_DNA"/>
</dbReference>
<dbReference type="InterPro" id="IPR036388">
    <property type="entry name" value="WH-like_DNA-bd_sf"/>
</dbReference>
<evidence type="ECO:0000256" key="2">
    <source>
        <dbReference type="ARBA" id="ARBA00022679"/>
    </source>
</evidence>
<dbReference type="InterPro" id="IPR036390">
    <property type="entry name" value="WH_DNA-bd_sf"/>
</dbReference>
<evidence type="ECO:0000313" key="6">
    <source>
        <dbReference type="EMBL" id="KAF2266741.1"/>
    </source>
</evidence>
<feature type="domain" description="O-methyltransferase C-terminal" evidence="4">
    <location>
        <begin position="190"/>
        <end position="398"/>
    </location>
</feature>
<name>A0A9P4N8V3_9PLEO</name>
<keyword evidence="3" id="KW-0949">S-adenosyl-L-methionine</keyword>
<evidence type="ECO:0000256" key="3">
    <source>
        <dbReference type="ARBA" id="ARBA00022691"/>
    </source>
</evidence>
<evidence type="ECO:0000259" key="5">
    <source>
        <dbReference type="Pfam" id="PF08100"/>
    </source>
</evidence>
<dbReference type="InterPro" id="IPR016461">
    <property type="entry name" value="COMT-like"/>
</dbReference>
<keyword evidence="2" id="KW-0808">Transferase</keyword>
<evidence type="ECO:0000259" key="4">
    <source>
        <dbReference type="Pfam" id="PF00891"/>
    </source>
</evidence>
<dbReference type="AlphaFoldDB" id="A0A9P4N8V3"/>
<dbReference type="SUPFAM" id="SSF53335">
    <property type="entry name" value="S-adenosyl-L-methionine-dependent methyltransferases"/>
    <property type="match status" value="1"/>
</dbReference>
<dbReference type="OrthoDB" id="2410195at2759"/>
<proteinExistence type="predicted"/>
<protein>
    <submittedName>
        <fullName evidence="6">O-methyltransferas-like protein</fullName>
    </submittedName>
</protein>
<dbReference type="InterPro" id="IPR001077">
    <property type="entry name" value="COMT_C"/>
</dbReference>
<keyword evidence="1" id="KW-0489">Methyltransferase</keyword>
<reference evidence="7" key="1">
    <citation type="journal article" date="2020" name="Stud. Mycol.">
        <title>101 Dothideomycetes genomes: A test case for predicting lifestyles and emergence of pathogens.</title>
        <authorList>
            <person name="Haridas S."/>
            <person name="Albert R."/>
            <person name="Binder M."/>
            <person name="Bloem J."/>
            <person name="LaButti K."/>
            <person name="Salamov A."/>
            <person name="Andreopoulos B."/>
            <person name="Baker S."/>
            <person name="Barry K."/>
            <person name="Bills G."/>
            <person name="Bluhm B."/>
            <person name="Cannon C."/>
            <person name="Castanera R."/>
            <person name="Culley D."/>
            <person name="Daum C."/>
            <person name="Ezra D."/>
            <person name="Gonzalez J."/>
            <person name="Henrissat B."/>
            <person name="Kuo A."/>
            <person name="Liang C."/>
            <person name="Lipzen A."/>
            <person name="Lutzoni F."/>
            <person name="Magnuson J."/>
            <person name="Mondo S."/>
            <person name="Nolan M."/>
            <person name="Ohm R."/>
            <person name="Pangilinan J."/>
            <person name="Park H.-J."/>
            <person name="Ramirez L."/>
            <person name="Alfaro M."/>
            <person name="Sun H."/>
            <person name="Tritt A."/>
            <person name="Yoshinaga Y."/>
            <person name="Zwiers L.-H."/>
            <person name="Turgeon B."/>
            <person name="Goodwin S."/>
            <person name="Spatafora J."/>
            <person name="Crous P."/>
            <person name="Grigoriev I."/>
        </authorList>
    </citation>
    <scope>NUCLEOTIDE SEQUENCE [LARGE SCALE GENOMIC DNA]</scope>
    <source>
        <strain evidence="7">CBS 304.66</strain>
    </source>
</reference>
<dbReference type="GO" id="GO:0008171">
    <property type="term" value="F:O-methyltransferase activity"/>
    <property type="evidence" value="ECO:0007669"/>
    <property type="project" value="InterPro"/>
</dbReference>
<dbReference type="PROSITE" id="PS51683">
    <property type="entry name" value="SAM_OMT_II"/>
    <property type="match status" value="1"/>
</dbReference>
<feature type="domain" description="O-methyltransferase dimerisation" evidence="5">
    <location>
        <begin position="83"/>
        <end position="147"/>
    </location>
</feature>
<dbReference type="GO" id="GO:0032259">
    <property type="term" value="P:methylation"/>
    <property type="evidence" value="ECO:0007669"/>
    <property type="project" value="UniProtKB-KW"/>
</dbReference>
<accession>A0A9P4N8V3</accession>
<dbReference type="PANTHER" id="PTHR43712:SF12">
    <property type="entry name" value="STERIGMATOCYSTIN 8-O-METHYLTRANSFERASE"/>
    <property type="match status" value="1"/>
</dbReference>
<keyword evidence="7" id="KW-1185">Reference proteome</keyword>
<dbReference type="GO" id="GO:0046983">
    <property type="term" value="F:protein dimerization activity"/>
    <property type="evidence" value="ECO:0007669"/>
    <property type="project" value="InterPro"/>
</dbReference>
<sequence length="421" mass="47545">MVSPPSSKLAELALEVQQLTSKIITNLSANQIAEPDFSVDSNSIPETPENVRLRASLNDAVLDLLRLVNGPRNDVRDLICTLYDIVAWQVACEFGFFEVVPEDGVATINEIAAKAGLDEDRVGRMMRILATDRIFEEVKKDEFRHTSRSIVFKHDKQIRDAVHYHRVDEYFKAASETLASIKQSPSAFDASNCPFVTRHGAPLFQYYQTQPQLAARFASAMAGIGRMERQFEELRDSYAWSDIPRGRKVVDIGGGNGHMAIALARKFPNLEITVQDSVEMLIQASKQDLSDLEGRVAFMQHNFFDPQPITSAYAYLLRQVTHNWSDQDCIRIFRALAPALEKSGKGTPLLINEIVLPALKTSSLYQERRLRQVDIMMMVALGARQRTEEQFRVLLEAADTRFKVSNALFRFMCLRPTKATN</sequence>
<dbReference type="Proteomes" id="UP000800093">
    <property type="component" value="Unassembled WGS sequence"/>
</dbReference>
<dbReference type="Pfam" id="PF08100">
    <property type="entry name" value="Dimerisation"/>
    <property type="match status" value="1"/>
</dbReference>
<dbReference type="InterPro" id="IPR029063">
    <property type="entry name" value="SAM-dependent_MTases_sf"/>
</dbReference>
<evidence type="ECO:0000256" key="1">
    <source>
        <dbReference type="ARBA" id="ARBA00022603"/>
    </source>
</evidence>
<comment type="caution">
    <text evidence="6">The sequence shown here is derived from an EMBL/GenBank/DDBJ whole genome shotgun (WGS) entry which is preliminary data.</text>
</comment>
<dbReference type="Gene3D" id="1.10.10.10">
    <property type="entry name" value="Winged helix-like DNA-binding domain superfamily/Winged helix DNA-binding domain"/>
    <property type="match status" value="1"/>
</dbReference>
<dbReference type="Gene3D" id="3.40.50.150">
    <property type="entry name" value="Vaccinia Virus protein VP39"/>
    <property type="match status" value="1"/>
</dbReference>
<dbReference type="SUPFAM" id="SSF46785">
    <property type="entry name" value="Winged helix' DNA-binding domain"/>
    <property type="match status" value="1"/>
</dbReference>
<evidence type="ECO:0000313" key="7">
    <source>
        <dbReference type="Proteomes" id="UP000800093"/>
    </source>
</evidence>
<dbReference type="Pfam" id="PF00891">
    <property type="entry name" value="Methyltransf_2"/>
    <property type="match status" value="1"/>
</dbReference>
<dbReference type="PANTHER" id="PTHR43712">
    <property type="entry name" value="PUTATIVE (AFU_ORTHOLOGUE AFUA_4G14580)-RELATED"/>
    <property type="match status" value="1"/>
</dbReference>
<organism evidence="6 7">
    <name type="scientific">Lojkania enalia</name>
    <dbReference type="NCBI Taxonomy" id="147567"/>
    <lineage>
        <taxon>Eukaryota</taxon>
        <taxon>Fungi</taxon>
        <taxon>Dikarya</taxon>
        <taxon>Ascomycota</taxon>
        <taxon>Pezizomycotina</taxon>
        <taxon>Dothideomycetes</taxon>
        <taxon>Pleosporomycetidae</taxon>
        <taxon>Pleosporales</taxon>
        <taxon>Pleosporales incertae sedis</taxon>
        <taxon>Lojkania</taxon>
    </lineage>
</organism>
<gene>
    <name evidence="6" type="ORF">CC78DRAFT_458839</name>
</gene>
<dbReference type="InterPro" id="IPR012967">
    <property type="entry name" value="COMT_dimerisation"/>
</dbReference>